<dbReference type="GO" id="GO:0005524">
    <property type="term" value="F:ATP binding"/>
    <property type="evidence" value="ECO:0007669"/>
    <property type="project" value="UniProtKB-KW"/>
</dbReference>
<dbReference type="GO" id="GO:0140662">
    <property type="term" value="F:ATP-dependent protein folding chaperone"/>
    <property type="evidence" value="ECO:0007669"/>
    <property type="project" value="InterPro"/>
</dbReference>
<keyword evidence="2" id="KW-0547">Nucleotide-binding</keyword>
<dbReference type="PANTHER" id="PTHR11528">
    <property type="entry name" value="HEAT SHOCK PROTEIN 90 FAMILY MEMBER"/>
    <property type="match status" value="1"/>
</dbReference>
<evidence type="ECO:0000259" key="5">
    <source>
        <dbReference type="Pfam" id="PF24391"/>
    </source>
</evidence>
<dbReference type="Pfam" id="PF24391">
    <property type="entry name" value="HD-CE"/>
    <property type="match status" value="1"/>
</dbReference>
<evidence type="ECO:0000256" key="4">
    <source>
        <dbReference type="ARBA" id="ARBA00023186"/>
    </source>
</evidence>
<proteinExistence type="inferred from homology"/>
<evidence type="ECO:0000256" key="2">
    <source>
        <dbReference type="ARBA" id="ARBA00022741"/>
    </source>
</evidence>
<dbReference type="PRINTS" id="PR00775">
    <property type="entry name" value="HEATSHOCK90"/>
</dbReference>
<protein>
    <recommendedName>
        <fullName evidence="5">HD-CE domain-containing protein</fullName>
    </recommendedName>
</protein>
<dbReference type="InterPro" id="IPR056471">
    <property type="entry name" value="HD-CE"/>
</dbReference>
<evidence type="ECO:0000313" key="7">
    <source>
        <dbReference type="Proteomes" id="UP000610746"/>
    </source>
</evidence>
<dbReference type="InterPro" id="IPR001404">
    <property type="entry name" value="Hsp90_fam"/>
</dbReference>
<dbReference type="AlphaFoldDB" id="A0A8J8K548"/>
<dbReference type="InterPro" id="IPR020575">
    <property type="entry name" value="Hsp90_N"/>
</dbReference>
<dbReference type="SUPFAM" id="SSF55874">
    <property type="entry name" value="ATPase domain of HSP90 chaperone/DNA topoisomerase II/histidine kinase"/>
    <property type="match status" value="1"/>
</dbReference>
<dbReference type="RefSeq" id="WP_173779038.1">
    <property type="nucleotide sequence ID" value="NZ_JABSNO010000009.1"/>
</dbReference>
<reference evidence="6" key="1">
    <citation type="submission" date="2020-05" db="EMBL/GenBank/DDBJ databases">
        <title>Genomic Encyclopedia of Type Strains, Phase IV (KMG-V): Genome sequencing to study the core and pangenomes of soil and plant-associated prokaryotes.</title>
        <authorList>
            <person name="Whitman W."/>
        </authorList>
    </citation>
    <scope>NUCLEOTIDE SEQUENCE</scope>
    <source>
        <strain evidence="6">16F</strain>
    </source>
</reference>
<feature type="domain" description="HD-CE" evidence="5">
    <location>
        <begin position="51"/>
        <end position="307"/>
    </location>
</feature>
<name>A0A8J8K548_9FLAO</name>
<sequence>MLNPTIEDTKIWQSAFNLDQTNDLDKDKLKLSFIESREKIKKLVSKVSADFPGLTLHDITHLDKLWEMADLLLNGKFHLNPLEVYILGISILLHDAGLTLFAYENGLDFIRTNVFWQDTIAKMQADYPNKGKKEIDKIADFLTIRKLHASQAEVLATKYWETLDKQQIYLIDDYDLRNSIGKLCGEIAASHHLNIEDVEYKFAEKRNAPAFLPQGWSINTLQIAILVRCADAAHITNDRAPNFDYTLLKPTGISGEHWKFQNRISHPDYHIIENNKIVYNSTTDFYESDQDAWWLMYDTLTVLNKEIINSNKVLNNNNFTALFATGVKDIEDPEKISKFIKPNGWTPKNVSIHISNVEKMIKNFGGEKLYGSVTNDEKIGIVLRELIQNARDAIKAREFLDKDFIDGKIQIEIKKEAENDLLIIKDNGVGMSERVLFDVLLDFGNSFWSNDLIKSEFPGLLNNNFESIGKFGIGFYSVFMIADEIKLITRQWNKGVKDTTELTFSEKNILRPLVKINKTELSSTISTEIIIKLKDNILNSDNVINVKSNEIKKIGYNIPLSNYISAISIGLDCNIYLNNILIHPDISKTFDVEKWLINSTYCHFNPNIDLNKTLKVIKEIAPKMKKFYSNDKLIGLGYFYFGSQQLLNFTNYTVGGLQSRFHCDGGHNYFIGFQNNLAETVDRKIKNVLDNSYCRLPQKQYNLEV</sequence>
<comment type="caution">
    <text evidence="6">The sequence shown here is derived from an EMBL/GenBank/DDBJ whole genome shotgun (WGS) entry which is preliminary data.</text>
</comment>
<dbReference type="GO" id="GO:0016887">
    <property type="term" value="F:ATP hydrolysis activity"/>
    <property type="evidence" value="ECO:0007669"/>
    <property type="project" value="InterPro"/>
</dbReference>
<keyword evidence="4" id="KW-0143">Chaperone</keyword>
<dbReference type="Gene3D" id="3.30.565.10">
    <property type="entry name" value="Histidine kinase-like ATPase, C-terminal domain"/>
    <property type="match status" value="1"/>
</dbReference>
<dbReference type="GO" id="GO:0051082">
    <property type="term" value="F:unfolded protein binding"/>
    <property type="evidence" value="ECO:0007669"/>
    <property type="project" value="InterPro"/>
</dbReference>
<accession>A0A8J8K548</accession>
<dbReference type="EMBL" id="JABSNO010000009">
    <property type="protein sequence ID" value="NRS92430.1"/>
    <property type="molecule type" value="Genomic_DNA"/>
</dbReference>
<organism evidence="6 7">
    <name type="scientific">Frigoriflavimonas asaccharolytica</name>
    <dbReference type="NCBI Taxonomy" id="2735899"/>
    <lineage>
        <taxon>Bacteria</taxon>
        <taxon>Pseudomonadati</taxon>
        <taxon>Bacteroidota</taxon>
        <taxon>Flavobacteriia</taxon>
        <taxon>Flavobacteriales</taxon>
        <taxon>Weeksellaceae</taxon>
        <taxon>Frigoriflavimonas</taxon>
    </lineage>
</organism>
<evidence type="ECO:0000256" key="3">
    <source>
        <dbReference type="ARBA" id="ARBA00022840"/>
    </source>
</evidence>
<gene>
    <name evidence="6" type="ORF">HNQ03_001505</name>
</gene>
<keyword evidence="3" id="KW-0067">ATP-binding</keyword>
<dbReference type="Pfam" id="PF13589">
    <property type="entry name" value="HATPase_c_3"/>
    <property type="match status" value="1"/>
</dbReference>
<keyword evidence="7" id="KW-1185">Reference proteome</keyword>
<dbReference type="InterPro" id="IPR036890">
    <property type="entry name" value="HATPase_C_sf"/>
</dbReference>
<evidence type="ECO:0000256" key="1">
    <source>
        <dbReference type="ARBA" id="ARBA00008239"/>
    </source>
</evidence>
<dbReference type="Proteomes" id="UP000610746">
    <property type="component" value="Unassembled WGS sequence"/>
</dbReference>
<comment type="similarity">
    <text evidence="1">Belongs to the heat shock protein 90 family.</text>
</comment>
<evidence type="ECO:0000313" key="6">
    <source>
        <dbReference type="EMBL" id="NRS92430.1"/>
    </source>
</evidence>